<dbReference type="Proteomes" id="UP000552954">
    <property type="component" value="Unassembled WGS sequence"/>
</dbReference>
<dbReference type="AlphaFoldDB" id="A0A849KCM4"/>
<organism evidence="2 3">
    <name type="scientific">Ramlibacter montanisoli</name>
    <dbReference type="NCBI Taxonomy" id="2732512"/>
    <lineage>
        <taxon>Bacteria</taxon>
        <taxon>Pseudomonadati</taxon>
        <taxon>Pseudomonadota</taxon>
        <taxon>Betaproteobacteria</taxon>
        <taxon>Burkholderiales</taxon>
        <taxon>Comamonadaceae</taxon>
        <taxon>Ramlibacter</taxon>
    </lineage>
</organism>
<proteinExistence type="predicted"/>
<name>A0A849KCM4_9BURK</name>
<keyword evidence="3" id="KW-1185">Reference proteome</keyword>
<gene>
    <name evidence="2" type="ORF">HK415_00820</name>
</gene>
<dbReference type="Pfam" id="PF14525">
    <property type="entry name" value="AraC_binding_2"/>
    <property type="match status" value="1"/>
</dbReference>
<dbReference type="RefSeq" id="WP_171556421.1">
    <property type="nucleotide sequence ID" value="NZ_JABFCS010000001.1"/>
</dbReference>
<sequence>MTVLHAGGRREFRMVTSDLEEAVAAVSRVYCDHELTVRGGDEAISSSLEVSGGIQPVVSLRYSARVRIDAGDFENLLLVKTCTAGSATARQGAASLSFARGQTVPLSPWTPTLLDFDRSFAQRSVRLDVDRIERLCSGYLNRPLDAALRFDLRTFSPALERAWTDAVDLVLAFERRGVPLPAASATRLDEFMQSLLLELHPHNHSQAMRGPHRLATPRAARGGAHDANGSPGPA</sequence>
<evidence type="ECO:0000313" key="2">
    <source>
        <dbReference type="EMBL" id="NNU42013.1"/>
    </source>
</evidence>
<dbReference type="InterPro" id="IPR035418">
    <property type="entry name" value="AraC-bd_2"/>
</dbReference>
<comment type="caution">
    <text evidence="2">The sequence shown here is derived from an EMBL/GenBank/DDBJ whole genome shotgun (WGS) entry which is preliminary data.</text>
</comment>
<feature type="domain" description="Transcription regulator HTH AraC- type ligand binding" evidence="1">
    <location>
        <begin position="24"/>
        <end position="196"/>
    </location>
</feature>
<reference evidence="2 3" key="2">
    <citation type="submission" date="2020-06" db="EMBL/GenBank/DDBJ databases">
        <title>Ramlibacter rhizophilus sp. nov., isolated from rhizosphere soil of national flower Mugunghwa from South Korea.</title>
        <authorList>
            <person name="Zheng-Fei Y."/>
            <person name="Huan T."/>
        </authorList>
    </citation>
    <scope>NUCLEOTIDE SEQUENCE [LARGE SCALE GENOMIC DNA]</scope>
    <source>
        <strain evidence="2 3">B156</strain>
    </source>
</reference>
<dbReference type="EMBL" id="JABFCS010000001">
    <property type="protein sequence ID" value="NNU42013.1"/>
    <property type="molecule type" value="Genomic_DNA"/>
</dbReference>
<reference evidence="2 3" key="1">
    <citation type="submission" date="2020-05" db="EMBL/GenBank/DDBJ databases">
        <authorList>
            <person name="Khan S.A."/>
            <person name="Jeon C.O."/>
            <person name="Chun B.H."/>
        </authorList>
    </citation>
    <scope>NUCLEOTIDE SEQUENCE [LARGE SCALE GENOMIC DNA]</scope>
    <source>
        <strain evidence="2 3">B156</strain>
    </source>
</reference>
<evidence type="ECO:0000259" key="1">
    <source>
        <dbReference type="Pfam" id="PF14525"/>
    </source>
</evidence>
<evidence type="ECO:0000313" key="3">
    <source>
        <dbReference type="Proteomes" id="UP000552954"/>
    </source>
</evidence>
<protein>
    <recommendedName>
        <fullName evidence="1">Transcription regulator HTH AraC- type ligand binding domain-containing protein</fullName>
    </recommendedName>
</protein>
<accession>A0A849KCM4</accession>